<dbReference type="GO" id="GO:0005524">
    <property type="term" value="F:ATP binding"/>
    <property type="evidence" value="ECO:0007669"/>
    <property type="project" value="UniProtKB-KW"/>
</dbReference>
<dbReference type="InterPro" id="IPR032524">
    <property type="entry name" value="ABC_tran_C"/>
</dbReference>
<dbReference type="Gene3D" id="1.10.287.380">
    <property type="entry name" value="Valyl-tRNA synthetase, C-terminal domain"/>
    <property type="match status" value="1"/>
</dbReference>
<feature type="domain" description="ABC transporter Uup C-terminal" evidence="4">
    <location>
        <begin position="11"/>
        <end position="73"/>
    </location>
</feature>
<accession>A0A401FJW2</accession>
<feature type="coiled-coil region" evidence="3">
    <location>
        <begin position="4"/>
        <end position="71"/>
    </location>
</feature>
<dbReference type="AlphaFoldDB" id="A0A401FJW2"/>
<dbReference type="InterPro" id="IPR037118">
    <property type="entry name" value="Val-tRNA_synth_C_sf"/>
</dbReference>
<gene>
    <name evidence="5" type="ORF">NBRC111893_800</name>
</gene>
<evidence type="ECO:0000256" key="3">
    <source>
        <dbReference type="SAM" id="Coils"/>
    </source>
</evidence>
<organism evidence="5 6">
    <name type="scientific">Lentilactobacillus kosonis</name>
    <dbReference type="NCBI Taxonomy" id="2810561"/>
    <lineage>
        <taxon>Bacteria</taxon>
        <taxon>Bacillati</taxon>
        <taxon>Bacillota</taxon>
        <taxon>Bacilli</taxon>
        <taxon>Lactobacillales</taxon>
        <taxon>Lactobacillaceae</taxon>
        <taxon>Lentilactobacillus</taxon>
    </lineage>
</organism>
<evidence type="ECO:0000256" key="1">
    <source>
        <dbReference type="ARBA" id="ARBA00022741"/>
    </source>
</evidence>
<dbReference type="Proteomes" id="UP000286974">
    <property type="component" value="Unassembled WGS sequence"/>
</dbReference>
<name>A0A401FJW2_9LACO</name>
<comment type="caution">
    <text evidence="5">The sequence shown here is derived from an EMBL/GenBank/DDBJ whole genome shotgun (WGS) entry which is preliminary data.</text>
</comment>
<reference evidence="5 6" key="1">
    <citation type="submission" date="2017-11" db="EMBL/GenBank/DDBJ databases">
        <title>Draft Genome Sequence of Lactobacillus curieae NBRC 111893 isolated from Koso, a Japanese sugar-Vegetable Fermented Beverage.</title>
        <authorList>
            <person name="Chiou T.Y."/>
            <person name="Oshima K."/>
            <person name="Suda W."/>
            <person name="Hattori M."/>
            <person name="Takahashi T."/>
        </authorList>
    </citation>
    <scope>NUCLEOTIDE SEQUENCE [LARGE SCALE GENOMIC DNA]</scope>
    <source>
        <strain evidence="5 6">NBRC111893</strain>
    </source>
</reference>
<dbReference type="Pfam" id="PF16326">
    <property type="entry name" value="ABC_tran_CTD"/>
    <property type="match status" value="1"/>
</dbReference>
<keyword evidence="3" id="KW-0175">Coiled coil</keyword>
<keyword evidence="2 5" id="KW-0067">ATP-binding</keyword>
<evidence type="ECO:0000259" key="4">
    <source>
        <dbReference type="Pfam" id="PF16326"/>
    </source>
</evidence>
<dbReference type="EMBL" id="BEXA01000002">
    <property type="protein sequence ID" value="GAY72654.1"/>
    <property type="molecule type" value="Genomic_DNA"/>
</dbReference>
<dbReference type="GO" id="GO:0003677">
    <property type="term" value="F:DNA binding"/>
    <property type="evidence" value="ECO:0007669"/>
    <property type="project" value="InterPro"/>
</dbReference>
<evidence type="ECO:0000313" key="5">
    <source>
        <dbReference type="EMBL" id="GAY72654.1"/>
    </source>
</evidence>
<evidence type="ECO:0000256" key="2">
    <source>
        <dbReference type="ARBA" id="ARBA00022840"/>
    </source>
</evidence>
<keyword evidence="1" id="KW-0547">Nucleotide-binding</keyword>
<proteinExistence type="predicted"/>
<keyword evidence="6" id="KW-1185">Reference proteome</keyword>
<sequence length="93" mass="10848">MKIIRKVQKQLRKLSREVASLEERVDDLNTQKSEIETQMTLPENFNDVQKSADLQSALAKINDQIIETEETWETKKYGTRRIIINKSLVKSTN</sequence>
<protein>
    <submittedName>
        <fullName evidence="5">ABC transporter, ATP-binding protein</fullName>
    </submittedName>
</protein>
<evidence type="ECO:0000313" key="6">
    <source>
        <dbReference type="Proteomes" id="UP000286974"/>
    </source>
</evidence>